<dbReference type="EMBL" id="AB097205">
    <property type="protein sequence ID" value="BAC76964.1"/>
    <property type="molecule type" value="Genomic_DNA"/>
</dbReference>
<dbReference type="EMBL" id="AB097203">
    <property type="protein sequence ID" value="BAC76962.1"/>
    <property type="molecule type" value="Genomic_DNA"/>
</dbReference>
<evidence type="ECO:0000313" key="10">
    <source>
        <dbReference type="EMBL" id="BAC76969.1"/>
    </source>
</evidence>
<evidence type="ECO:0000313" key="7">
    <source>
        <dbReference type="EMBL" id="BAC76966.1"/>
    </source>
</evidence>
<name>Q7WRZ1_FLAPS</name>
<evidence type="ECO:0000313" key="8">
    <source>
        <dbReference type="EMBL" id="BAC76967.1"/>
    </source>
</evidence>
<dbReference type="EMBL" id="AB097208">
    <property type="protein sequence ID" value="BAC76967.1"/>
    <property type="molecule type" value="Genomic_DNA"/>
</dbReference>
<dbReference type="EMBL" id="AB097204">
    <property type="protein sequence ID" value="BAC76963.1"/>
    <property type="molecule type" value="Genomic_DNA"/>
</dbReference>
<dbReference type="EMBL" id="AB097211">
    <property type="protein sequence ID" value="BAC76970.1"/>
    <property type="molecule type" value="Genomic_DNA"/>
</dbReference>
<accession>Q7WRZ1</accession>
<dbReference type="EMBL" id="AB097202">
    <property type="protein sequence ID" value="BAC76961.1"/>
    <property type="molecule type" value="Genomic_DNA"/>
</dbReference>
<evidence type="ECO:0000313" key="2">
    <source>
        <dbReference type="EMBL" id="BAC76961.1"/>
    </source>
</evidence>
<organism evidence="1">
    <name type="scientific">Flavobacterium psychrophilum</name>
    <dbReference type="NCBI Taxonomy" id="96345"/>
    <lineage>
        <taxon>Bacteria</taxon>
        <taxon>Pseudomonadati</taxon>
        <taxon>Bacteroidota</taxon>
        <taxon>Flavobacteriia</taxon>
        <taxon>Flavobacteriales</taxon>
        <taxon>Flavobacteriaceae</taxon>
        <taxon>Flavobacterium</taxon>
    </lineage>
</organism>
<evidence type="ECO:0000313" key="11">
    <source>
        <dbReference type="EMBL" id="BAC76970.1"/>
    </source>
</evidence>
<evidence type="ECO:0000313" key="9">
    <source>
        <dbReference type="EMBL" id="BAC76968.1"/>
    </source>
</evidence>
<evidence type="ECO:0000313" key="4">
    <source>
        <dbReference type="EMBL" id="BAC76963.1"/>
    </source>
</evidence>
<dbReference type="EMBL" id="AB097213">
    <property type="protein sequence ID" value="BAC76972.1"/>
    <property type="molecule type" value="Genomic_DNA"/>
</dbReference>
<dbReference type="EMBL" id="AB097209">
    <property type="protein sequence ID" value="BAC76968.1"/>
    <property type="molecule type" value="Genomic_DNA"/>
</dbReference>
<dbReference type="EMBL" id="AB097212">
    <property type="protein sequence ID" value="BAC76971.1"/>
    <property type="molecule type" value="Genomic_DNA"/>
</dbReference>
<proteinExistence type="predicted"/>
<evidence type="ECO:0000313" key="12">
    <source>
        <dbReference type="EMBL" id="BAC76971.1"/>
    </source>
</evidence>
<dbReference type="EMBL" id="AB097207">
    <property type="protein sequence ID" value="BAC76966.1"/>
    <property type="molecule type" value="Genomic_DNA"/>
</dbReference>
<evidence type="ECO:0000313" key="13">
    <source>
        <dbReference type="EMBL" id="BAC76972.1"/>
    </source>
</evidence>
<dbReference type="EMBL" id="AB097210">
    <property type="protein sequence ID" value="BAC76969.1"/>
    <property type="molecule type" value="Genomic_DNA"/>
</dbReference>
<protein>
    <submittedName>
        <fullName evidence="1">Uncharacterized protein</fullName>
    </submittedName>
</protein>
<dbReference type="EMBL" id="AB097201">
    <property type="protein sequence ID" value="BAC76960.1"/>
    <property type="molecule type" value="Genomic_DNA"/>
</dbReference>
<reference evidence="1" key="1">
    <citation type="journal article" date="2003" name="Dis. Aquat. Organ.">
        <title>Genotyping of Flavobacterium psychrophilum using PCR-RFLP analysis.</title>
        <authorList>
            <person name="Izumi S."/>
            <person name="Aranishi F."/>
            <person name="Wakabayashi H."/>
        </authorList>
    </citation>
    <scope>NUCLEOTIDE SEQUENCE</scope>
    <source>
        <strain evidence="2">Ch 8-80</strain>
        <strain evidence="1">FPC817</strain>
        <strain evidence="9">FPC840</strain>
        <strain evidence="10">FPC924</strain>
        <strain evidence="8">FPC945</strain>
        <strain evidence="11">FPC956</strain>
        <strain evidence="12">OKA9805</strain>
        <strain evidence="5">OKM9801</strain>
        <strain evidence="4">OKR9801</strain>
        <strain evidence="3">TG-P01/88</strain>
        <strain evidence="6">YMY9520</strain>
        <strain evidence="13">YNA9801</strain>
        <strain evidence="7">YNU9803</strain>
    </source>
</reference>
<sequence>MGKMVRRRKKNHAKY</sequence>
<evidence type="ECO:0000313" key="6">
    <source>
        <dbReference type="EMBL" id="BAC76965.1"/>
    </source>
</evidence>
<evidence type="ECO:0000313" key="5">
    <source>
        <dbReference type="EMBL" id="BAC76964.1"/>
    </source>
</evidence>
<evidence type="ECO:0000313" key="3">
    <source>
        <dbReference type="EMBL" id="BAC76962.1"/>
    </source>
</evidence>
<dbReference type="EMBL" id="AB097206">
    <property type="protein sequence ID" value="BAC76965.1"/>
    <property type="molecule type" value="Genomic_DNA"/>
</dbReference>
<evidence type="ECO:0000313" key="1">
    <source>
        <dbReference type="EMBL" id="BAC76960.1"/>
    </source>
</evidence>